<accession>A0A1G4AQ70</accession>
<proteinExistence type="predicted"/>
<protein>
    <submittedName>
        <fullName evidence="1">Uncharacterized protein</fullName>
    </submittedName>
</protein>
<dbReference type="AlphaFoldDB" id="A0A1G4AQ70"/>
<reference evidence="1 2" key="1">
    <citation type="submission" date="2016-09" db="EMBL/GenBank/DDBJ databases">
        <authorList>
            <person name="Capua I."/>
            <person name="De Benedictis P."/>
            <person name="Joannis T."/>
            <person name="Lombin L.H."/>
            <person name="Cattoli G."/>
        </authorList>
    </citation>
    <scope>NUCLEOTIDE SEQUENCE [LARGE SCALE GENOMIC DNA]</scope>
    <source>
        <strain evidence="1 2">IMI 309357</strain>
    </source>
</reference>
<evidence type="ECO:0000313" key="2">
    <source>
        <dbReference type="Proteomes" id="UP000176998"/>
    </source>
</evidence>
<comment type="caution">
    <text evidence="1">The sequence shown here is derived from an EMBL/GenBank/DDBJ whole genome shotgun (WGS) entry which is preliminary data.</text>
</comment>
<sequence length="175" mass="20626">MAAGDRWYLVPQPTDFTLVLDRIYRRGIKYSSSNLLRLTFDGYFRILCLWDGEERFIREEPAESQSFRTWRKNNPNWVEEFRMRACKAGYWNPIRNDLRHTIFYDGQYFKPVNGNEAAEAFSRNPQPDHAKLHATPSLEWPLCQTPWVPPLGRDVLVSTINPHLNDPPPDFDQKV</sequence>
<evidence type="ECO:0000313" key="1">
    <source>
        <dbReference type="EMBL" id="OHE91314.1"/>
    </source>
</evidence>
<organism evidence="1 2">
    <name type="scientific">Colletotrichum orchidophilum</name>
    <dbReference type="NCBI Taxonomy" id="1209926"/>
    <lineage>
        <taxon>Eukaryota</taxon>
        <taxon>Fungi</taxon>
        <taxon>Dikarya</taxon>
        <taxon>Ascomycota</taxon>
        <taxon>Pezizomycotina</taxon>
        <taxon>Sordariomycetes</taxon>
        <taxon>Hypocreomycetidae</taxon>
        <taxon>Glomerellales</taxon>
        <taxon>Glomerellaceae</taxon>
        <taxon>Colletotrichum</taxon>
    </lineage>
</organism>
<keyword evidence="2" id="KW-1185">Reference proteome</keyword>
<gene>
    <name evidence="1" type="ORF">CORC01_13387</name>
</gene>
<dbReference type="EMBL" id="MJBS01000190">
    <property type="protein sequence ID" value="OHE91314.1"/>
    <property type="molecule type" value="Genomic_DNA"/>
</dbReference>
<dbReference type="OrthoDB" id="4836780at2759"/>
<dbReference type="Proteomes" id="UP000176998">
    <property type="component" value="Unassembled WGS sequence"/>
</dbReference>
<dbReference type="RefSeq" id="XP_022468487.1">
    <property type="nucleotide sequence ID" value="XM_022625004.1"/>
</dbReference>
<dbReference type="GeneID" id="34566514"/>
<name>A0A1G4AQ70_9PEZI</name>